<dbReference type="Proteomes" id="UP000018144">
    <property type="component" value="Unassembled WGS sequence"/>
</dbReference>
<reference evidence="11 12" key="1">
    <citation type="journal article" date="2013" name="PLoS Genet.">
        <title>The genome and development-dependent transcriptomes of Pyronema confluens: a window into fungal evolution.</title>
        <authorList>
            <person name="Traeger S."/>
            <person name="Altegoer F."/>
            <person name="Freitag M."/>
            <person name="Gabaldon T."/>
            <person name="Kempken F."/>
            <person name="Kumar A."/>
            <person name="Marcet-Houben M."/>
            <person name="Poggeler S."/>
            <person name="Stajich J.E."/>
            <person name="Nowrousian M."/>
        </authorList>
    </citation>
    <scope>NUCLEOTIDE SEQUENCE [LARGE SCALE GENOMIC DNA]</scope>
    <source>
        <strain evidence="12">CBS 100304</strain>
        <tissue evidence="11">Vegetative mycelium</tissue>
    </source>
</reference>
<evidence type="ECO:0000256" key="4">
    <source>
        <dbReference type="ARBA" id="ARBA00022692"/>
    </source>
</evidence>
<dbReference type="PANTHER" id="PTHR45939">
    <property type="entry name" value="PEROXISOMAL MEMBRANE PROTEIN PMP34-RELATED"/>
    <property type="match status" value="1"/>
</dbReference>
<dbReference type="AlphaFoldDB" id="U4KVK9"/>
<evidence type="ECO:0000256" key="6">
    <source>
        <dbReference type="ARBA" id="ARBA00022792"/>
    </source>
</evidence>
<evidence type="ECO:0000256" key="7">
    <source>
        <dbReference type="ARBA" id="ARBA00022989"/>
    </source>
</evidence>
<evidence type="ECO:0000256" key="1">
    <source>
        <dbReference type="ARBA" id="ARBA00004141"/>
    </source>
</evidence>
<feature type="region of interest" description="Disordered" evidence="10">
    <location>
        <begin position="15"/>
        <end position="35"/>
    </location>
</feature>
<feature type="repeat" description="Solcar" evidence="9">
    <location>
        <begin position="55"/>
        <end position="204"/>
    </location>
</feature>
<dbReference type="STRING" id="1076935.U4KVK9"/>
<keyword evidence="6" id="KW-0999">Mitochondrion inner membrane</keyword>
<keyword evidence="3" id="KW-0813">Transport</keyword>
<feature type="region of interest" description="Disordered" evidence="10">
    <location>
        <begin position="616"/>
        <end position="661"/>
    </location>
</feature>
<keyword evidence="8 9" id="KW-0472">Membrane</keyword>
<keyword evidence="6" id="KW-0496">Mitochondrion</keyword>
<dbReference type="InterPro" id="IPR023395">
    <property type="entry name" value="MCP_dom_sf"/>
</dbReference>
<evidence type="ECO:0000256" key="8">
    <source>
        <dbReference type="ARBA" id="ARBA00023136"/>
    </source>
</evidence>
<keyword evidence="5" id="KW-0677">Repeat</keyword>
<feature type="compositionally biased region" description="Basic residues" evidence="10">
    <location>
        <begin position="547"/>
        <end position="561"/>
    </location>
</feature>
<feature type="region of interest" description="Disordered" evidence="10">
    <location>
        <begin position="515"/>
        <end position="567"/>
    </location>
</feature>
<dbReference type="Gene3D" id="1.50.40.10">
    <property type="entry name" value="Mitochondrial carrier domain"/>
    <property type="match status" value="2"/>
</dbReference>
<dbReference type="InterPro" id="IPR052217">
    <property type="entry name" value="Mito/Peroxisomal_Carrier"/>
</dbReference>
<keyword evidence="7" id="KW-1133">Transmembrane helix</keyword>
<feature type="region of interest" description="Disordered" evidence="10">
    <location>
        <begin position="763"/>
        <end position="791"/>
    </location>
</feature>
<evidence type="ECO:0000313" key="11">
    <source>
        <dbReference type="EMBL" id="CCX05633.1"/>
    </source>
</evidence>
<comment type="similarity">
    <text evidence="2">Belongs to the mitochondrial carrier (TC 2.A.29) family.</text>
</comment>
<dbReference type="PANTHER" id="PTHR45939:SF2">
    <property type="entry name" value="CARRIER PROTEIN, PUTATIVE (AFU_ORTHOLOGUE AFUA_2G13870)-RELATED"/>
    <property type="match status" value="1"/>
</dbReference>
<dbReference type="OrthoDB" id="18574at2759"/>
<feature type="repeat" description="Solcar" evidence="9">
    <location>
        <begin position="317"/>
        <end position="438"/>
    </location>
</feature>
<dbReference type="PROSITE" id="PS50920">
    <property type="entry name" value="SOLCAR"/>
    <property type="match status" value="3"/>
</dbReference>
<evidence type="ECO:0000256" key="3">
    <source>
        <dbReference type="ARBA" id="ARBA00022448"/>
    </source>
</evidence>
<dbReference type="GO" id="GO:0015217">
    <property type="term" value="F:ADP transmembrane transporter activity"/>
    <property type="evidence" value="ECO:0007669"/>
    <property type="project" value="TreeGrafter"/>
</dbReference>
<keyword evidence="4 9" id="KW-0812">Transmembrane</keyword>
<feature type="repeat" description="Solcar" evidence="9">
    <location>
        <begin position="217"/>
        <end position="305"/>
    </location>
</feature>
<organism evidence="11 12">
    <name type="scientific">Pyronema omphalodes (strain CBS 100304)</name>
    <name type="common">Pyronema confluens</name>
    <dbReference type="NCBI Taxonomy" id="1076935"/>
    <lineage>
        <taxon>Eukaryota</taxon>
        <taxon>Fungi</taxon>
        <taxon>Dikarya</taxon>
        <taxon>Ascomycota</taxon>
        <taxon>Pezizomycotina</taxon>
        <taxon>Pezizomycetes</taxon>
        <taxon>Pezizales</taxon>
        <taxon>Pyronemataceae</taxon>
        <taxon>Pyronema</taxon>
    </lineage>
</organism>
<dbReference type="SUPFAM" id="SSF103506">
    <property type="entry name" value="Mitochondrial carrier"/>
    <property type="match status" value="1"/>
</dbReference>
<evidence type="ECO:0000256" key="10">
    <source>
        <dbReference type="SAM" id="MobiDB-lite"/>
    </source>
</evidence>
<gene>
    <name evidence="11" type="ORF">PCON_05220</name>
</gene>
<feature type="region of interest" description="Disordered" evidence="10">
    <location>
        <begin position="806"/>
        <end position="848"/>
    </location>
</feature>
<dbReference type="GO" id="GO:0016020">
    <property type="term" value="C:membrane"/>
    <property type="evidence" value="ECO:0007669"/>
    <property type="project" value="UniProtKB-SubCell"/>
</dbReference>
<feature type="compositionally biased region" description="Low complexity" evidence="10">
    <location>
        <begin position="527"/>
        <end position="546"/>
    </location>
</feature>
<accession>U4KVK9</accession>
<comment type="subcellular location">
    <subcellularLocation>
        <location evidence="1">Membrane</location>
        <topology evidence="1">Multi-pass membrane protein</topology>
    </subcellularLocation>
</comment>
<keyword evidence="12" id="KW-1185">Reference proteome</keyword>
<dbReference type="Pfam" id="PF00153">
    <property type="entry name" value="Mito_carr"/>
    <property type="match status" value="4"/>
</dbReference>
<dbReference type="EMBL" id="HF935262">
    <property type="protein sequence ID" value="CCX05633.1"/>
    <property type="molecule type" value="Genomic_DNA"/>
</dbReference>
<feature type="compositionally biased region" description="Basic residues" evidence="10">
    <location>
        <begin position="629"/>
        <end position="649"/>
    </location>
</feature>
<protein>
    <submittedName>
        <fullName evidence="11">Similar to Peroxisomal adenine nucleotide transporter 1 acc. no. Q75A82</fullName>
    </submittedName>
</protein>
<evidence type="ECO:0000256" key="2">
    <source>
        <dbReference type="ARBA" id="ARBA00006375"/>
    </source>
</evidence>
<sequence length="848" mass="93656">MVRYNNDLDEYSSYYHADSYSEPNSEYPPSHRSDLGEGEYFPRSAFALPSREHVMPLVGHAAAGAVGSALANVATYPLDVVSTRLKVQRYALAQRAQRTRAKTKKYLSDSSSDEEPKGIFNVSREEAKGYKKYVQETEGGSKMVETWEYEYDEEELYDGHLDAVKKIWEREGIAGFYHGVGWDTLGTVFSGAGYIVAYNLLRKQRLHILGQPNSTQLPIMEELGIGIAAAALSKFIAAPMSNIVTRKQTAAMLYPNAKAPSTARIYHDIMREKGVSGLWSGYRASLLLTLNPSITFLLYEYCKPHYMKHKGHMGKFDTFILAALCKAAATALTYPMNIVRIRKEMDDSTEEWETMYGHPKYGNEKKVCIDSVTDRYRSSSSSKYRVAVRQASGIVGLLAEIVKKEGISALYIGLAGSVAKGFAHHTVNTLVKENVHRYIIRLYWYVLDAYNHHTHHSIRHHIRDKAVAKTLVAAHAAGHAVGKAKQKLESAGHNAEGVTGHVAHAAEVALNHATSRTKETAHHVSNHAHSAAHSAAHNATHNVTHALPHHNHNHNHNHNTSRHSVSEADTLIEETGRSTYRPAHENELFEEHFAPADRERIERTSNIQETHFITPRGRDGEYLPAISNRSHHSHHSNHGHNALSHHSHRSVREEMSAPPLPPAPVPTPAILPAPAPVAASAASLVGTPHLTTGKSLEKVANWRERVAEEMMNPVVPRAAPALAPMVSTRHEQFTGSHGELVDRTTTVKESHFVNGREVKDFGFRSGMNGMNGRGVPSREPSLASGNSSRTSMMVNVPASTRGRVMKEEWSARSGSTQRSVLEGGEMRRVEGGDVGVNGGIRRSGRKGL</sequence>
<dbReference type="InterPro" id="IPR018108">
    <property type="entry name" value="MCP_transmembrane"/>
</dbReference>
<evidence type="ECO:0000256" key="5">
    <source>
        <dbReference type="ARBA" id="ARBA00022737"/>
    </source>
</evidence>
<dbReference type="eggNOG" id="KOG0769">
    <property type="taxonomic scope" value="Eukaryota"/>
</dbReference>
<evidence type="ECO:0000256" key="9">
    <source>
        <dbReference type="PROSITE-ProRule" id="PRU00282"/>
    </source>
</evidence>
<evidence type="ECO:0000313" key="12">
    <source>
        <dbReference type="Proteomes" id="UP000018144"/>
    </source>
</evidence>
<proteinExistence type="inferred from homology"/>
<name>U4KVK9_PYROM</name>